<dbReference type="PANTHER" id="PTHR30250:SF10">
    <property type="entry name" value="LIPOPOLYSACCHARIDE BIOSYNTHESIS PROTEIN WZXC"/>
    <property type="match status" value="1"/>
</dbReference>
<dbReference type="Pfam" id="PF13440">
    <property type="entry name" value="Polysacc_synt_3"/>
    <property type="match status" value="1"/>
</dbReference>
<evidence type="ECO:0000256" key="5">
    <source>
        <dbReference type="ARBA" id="ARBA00022989"/>
    </source>
</evidence>
<keyword evidence="3" id="KW-1003">Cell membrane</keyword>
<name>A0ABV7TH12_9RHOB</name>
<evidence type="ECO:0000256" key="2">
    <source>
        <dbReference type="ARBA" id="ARBA00007430"/>
    </source>
</evidence>
<evidence type="ECO:0000256" key="1">
    <source>
        <dbReference type="ARBA" id="ARBA00004651"/>
    </source>
</evidence>
<dbReference type="RefSeq" id="WP_386735523.1">
    <property type="nucleotide sequence ID" value="NZ_JBHRXI010000010.1"/>
</dbReference>
<keyword evidence="5 7" id="KW-1133">Transmembrane helix</keyword>
<feature type="transmembrane region" description="Helical" evidence="7">
    <location>
        <begin position="96"/>
        <end position="116"/>
    </location>
</feature>
<feature type="transmembrane region" description="Helical" evidence="7">
    <location>
        <begin position="21"/>
        <end position="38"/>
    </location>
</feature>
<reference evidence="9" key="1">
    <citation type="journal article" date="2019" name="Int. J. Syst. Evol. Microbiol.">
        <title>The Global Catalogue of Microorganisms (GCM) 10K type strain sequencing project: providing services to taxonomists for standard genome sequencing and annotation.</title>
        <authorList>
            <consortium name="The Broad Institute Genomics Platform"/>
            <consortium name="The Broad Institute Genome Sequencing Center for Infectious Disease"/>
            <person name="Wu L."/>
            <person name="Ma J."/>
        </authorList>
    </citation>
    <scope>NUCLEOTIDE SEQUENCE [LARGE SCALE GENOMIC DNA]</scope>
    <source>
        <strain evidence="9">KCTC 42911</strain>
    </source>
</reference>
<feature type="transmembrane region" description="Helical" evidence="7">
    <location>
        <begin position="334"/>
        <end position="355"/>
    </location>
</feature>
<feature type="transmembrane region" description="Helical" evidence="7">
    <location>
        <begin position="258"/>
        <end position="279"/>
    </location>
</feature>
<feature type="transmembrane region" description="Helical" evidence="7">
    <location>
        <begin position="222"/>
        <end position="238"/>
    </location>
</feature>
<evidence type="ECO:0000256" key="6">
    <source>
        <dbReference type="ARBA" id="ARBA00023136"/>
    </source>
</evidence>
<comment type="similarity">
    <text evidence="2">Belongs to the polysaccharide synthase family.</text>
</comment>
<keyword evidence="4 7" id="KW-0812">Transmembrane</keyword>
<dbReference type="InterPro" id="IPR050833">
    <property type="entry name" value="Poly_Biosynth_Transport"/>
</dbReference>
<evidence type="ECO:0000256" key="3">
    <source>
        <dbReference type="ARBA" id="ARBA00022475"/>
    </source>
</evidence>
<feature type="transmembrane region" description="Helical" evidence="7">
    <location>
        <begin position="300"/>
        <end position="328"/>
    </location>
</feature>
<evidence type="ECO:0000256" key="7">
    <source>
        <dbReference type="SAM" id="Phobius"/>
    </source>
</evidence>
<evidence type="ECO:0000313" key="8">
    <source>
        <dbReference type="EMBL" id="MFC3614321.1"/>
    </source>
</evidence>
<dbReference type="Proteomes" id="UP001595629">
    <property type="component" value="Unassembled WGS sequence"/>
</dbReference>
<sequence length="453" mass="48640">MNRILSAFQGSSLMSRVLRSASWVMLGYGLSQALRLASNLVLTRLLFPEAFGMMTLVGLVVVGMQLFSDIGIGTSIIQNKRGDEPDFLDTAWTLQVLRGFILYGLACAVAGPVASFYGEPELARYLPIAALALLLAGFNPTRMETANRHLMIGRLIVLDLSAQVIGVIFMIGAAIILQSVMALVLGGVVQAAAKLALMHFLLPGHRNRPRWESAAAKELIRFGKWIFLSTGMTFLLSQGDRAILGKFLSLEVLGLYNIGFFLGNFPMMLGHAVFQRVMIPVYRDRPDQDKGGAYLRKMRLLRAGLTVGTAGLLLIMALVGPALVGVLYDDRYLMSGPMVALIATAFLPQAIFMTYDAGALAAGDGRSFFVTIMLRATGQALAILAGVKMFGLVGGIMGIAIAALATYPAIIWVARKHNVWDPRHDVLAGSAALAGAALVLSIHGEKISALLAF</sequence>
<comment type="subcellular location">
    <subcellularLocation>
        <location evidence="1">Cell membrane</location>
        <topology evidence="1">Multi-pass membrane protein</topology>
    </subcellularLocation>
</comment>
<feature type="transmembrane region" description="Helical" evidence="7">
    <location>
        <begin position="426"/>
        <end position="444"/>
    </location>
</feature>
<keyword evidence="6 7" id="KW-0472">Membrane</keyword>
<evidence type="ECO:0000313" key="9">
    <source>
        <dbReference type="Proteomes" id="UP001595629"/>
    </source>
</evidence>
<feature type="transmembrane region" description="Helical" evidence="7">
    <location>
        <begin position="50"/>
        <end position="76"/>
    </location>
</feature>
<accession>A0ABV7TH12</accession>
<dbReference type="EMBL" id="JBHRXI010000010">
    <property type="protein sequence ID" value="MFC3614321.1"/>
    <property type="molecule type" value="Genomic_DNA"/>
</dbReference>
<evidence type="ECO:0000256" key="4">
    <source>
        <dbReference type="ARBA" id="ARBA00022692"/>
    </source>
</evidence>
<organism evidence="8 9">
    <name type="scientific">Lutimaribacter marinistellae</name>
    <dbReference type="NCBI Taxonomy" id="1820329"/>
    <lineage>
        <taxon>Bacteria</taxon>
        <taxon>Pseudomonadati</taxon>
        <taxon>Pseudomonadota</taxon>
        <taxon>Alphaproteobacteria</taxon>
        <taxon>Rhodobacterales</taxon>
        <taxon>Roseobacteraceae</taxon>
        <taxon>Lutimaribacter</taxon>
    </lineage>
</organism>
<gene>
    <name evidence="8" type="ORF">ACFORG_11160</name>
</gene>
<protein>
    <submittedName>
        <fullName evidence="8">Oligosaccharide flippase family protein</fullName>
    </submittedName>
</protein>
<feature type="transmembrane region" description="Helical" evidence="7">
    <location>
        <begin position="182"/>
        <end position="202"/>
    </location>
</feature>
<feature type="transmembrane region" description="Helical" evidence="7">
    <location>
        <begin position="367"/>
        <end position="387"/>
    </location>
</feature>
<proteinExistence type="inferred from homology"/>
<feature type="transmembrane region" description="Helical" evidence="7">
    <location>
        <begin position="152"/>
        <end position="176"/>
    </location>
</feature>
<feature type="transmembrane region" description="Helical" evidence="7">
    <location>
        <begin position="393"/>
        <end position="414"/>
    </location>
</feature>
<dbReference type="PANTHER" id="PTHR30250">
    <property type="entry name" value="PST FAMILY PREDICTED COLANIC ACID TRANSPORTER"/>
    <property type="match status" value="1"/>
</dbReference>
<keyword evidence="9" id="KW-1185">Reference proteome</keyword>
<feature type="transmembrane region" description="Helical" evidence="7">
    <location>
        <begin position="122"/>
        <end position="140"/>
    </location>
</feature>
<comment type="caution">
    <text evidence="8">The sequence shown here is derived from an EMBL/GenBank/DDBJ whole genome shotgun (WGS) entry which is preliminary data.</text>
</comment>